<gene>
    <name evidence="3" type="ORF">GCM10007384_26280</name>
</gene>
<dbReference type="AlphaFoldDB" id="A0A918JXF7"/>
<organism evidence="3 4">
    <name type="scientific">Aquimarina muelleri</name>
    <dbReference type="NCBI Taxonomy" id="279356"/>
    <lineage>
        <taxon>Bacteria</taxon>
        <taxon>Pseudomonadati</taxon>
        <taxon>Bacteroidota</taxon>
        <taxon>Flavobacteriia</taxon>
        <taxon>Flavobacteriales</taxon>
        <taxon>Flavobacteriaceae</taxon>
        <taxon>Aquimarina</taxon>
    </lineage>
</organism>
<evidence type="ECO:0000313" key="3">
    <source>
        <dbReference type="EMBL" id="GGX23895.1"/>
    </source>
</evidence>
<dbReference type="RefSeq" id="WP_027412334.1">
    <property type="nucleotide sequence ID" value="NZ_BMWS01000018.1"/>
</dbReference>
<dbReference type="EMBL" id="BMWS01000018">
    <property type="protein sequence ID" value="GGX23895.1"/>
    <property type="molecule type" value="Genomic_DNA"/>
</dbReference>
<protein>
    <submittedName>
        <fullName evidence="3">Nuclease</fullName>
    </submittedName>
</protein>
<evidence type="ECO:0000259" key="2">
    <source>
        <dbReference type="PROSITE" id="PS50164"/>
    </source>
</evidence>
<comment type="caution">
    <text evidence="3">The sequence shown here is derived from an EMBL/GenBank/DDBJ whole genome shotgun (WGS) entry which is preliminary data.</text>
</comment>
<evidence type="ECO:0000256" key="1">
    <source>
        <dbReference type="ARBA" id="ARBA00007435"/>
    </source>
</evidence>
<proteinExistence type="inferred from homology"/>
<dbReference type="InterPro" id="IPR050190">
    <property type="entry name" value="UPF0213_domain"/>
</dbReference>
<dbReference type="Proteomes" id="UP000601108">
    <property type="component" value="Unassembled WGS sequence"/>
</dbReference>
<reference evidence="3 4" key="1">
    <citation type="journal article" date="2014" name="Int. J. Syst. Evol. Microbiol.">
        <title>Complete genome sequence of Corynebacterium casei LMG S-19264T (=DSM 44701T), isolated from a smear-ripened cheese.</title>
        <authorList>
            <consortium name="US DOE Joint Genome Institute (JGI-PGF)"/>
            <person name="Walter F."/>
            <person name="Albersmeier A."/>
            <person name="Kalinowski J."/>
            <person name="Ruckert C."/>
        </authorList>
    </citation>
    <scope>NUCLEOTIDE SEQUENCE [LARGE SCALE GENOMIC DNA]</scope>
    <source>
        <strain evidence="3 4">KCTC 12285</strain>
    </source>
</reference>
<dbReference type="PROSITE" id="PS50164">
    <property type="entry name" value="GIY_YIG"/>
    <property type="match status" value="1"/>
</dbReference>
<keyword evidence="4" id="KW-1185">Reference proteome</keyword>
<dbReference type="SUPFAM" id="SSF82771">
    <property type="entry name" value="GIY-YIG endonuclease"/>
    <property type="match status" value="1"/>
</dbReference>
<dbReference type="CDD" id="cd10448">
    <property type="entry name" value="GIY-YIG_unchar_3"/>
    <property type="match status" value="1"/>
</dbReference>
<dbReference type="Gene3D" id="3.40.1440.10">
    <property type="entry name" value="GIY-YIG endonuclease"/>
    <property type="match status" value="1"/>
</dbReference>
<dbReference type="Pfam" id="PF01541">
    <property type="entry name" value="GIY-YIG"/>
    <property type="match status" value="1"/>
</dbReference>
<dbReference type="PANTHER" id="PTHR34477:SF5">
    <property type="entry name" value="BSL5627 PROTEIN"/>
    <property type="match status" value="1"/>
</dbReference>
<evidence type="ECO:0000313" key="4">
    <source>
        <dbReference type="Proteomes" id="UP000601108"/>
    </source>
</evidence>
<dbReference type="PANTHER" id="PTHR34477">
    <property type="entry name" value="UPF0213 PROTEIN YHBQ"/>
    <property type="match status" value="1"/>
</dbReference>
<dbReference type="InterPro" id="IPR000305">
    <property type="entry name" value="GIY-YIG_endonuc"/>
</dbReference>
<dbReference type="InterPro" id="IPR035901">
    <property type="entry name" value="GIY-YIG_endonuc_sf"/>
</dbReference>
<comment type="similarity">
    <text evidence="1">Belongs to the UPF0213 family.</text>
</comment>
<name>A0A918JXF7_9FLAO</name>
<feature type="domain" description="GIY-YIG" evidence="2">
    <location>
        <begin position="2"/>
        <end position="80"/>
    </location>
</feature>
<sequence length="113" mass="13622">MKPWYVYIMTNKPDGVIYIGCTDDIEARVLEHKNKIYKNSFTAKYNCDKLVYFEEYKSGLEASKREKQMKKWKRKWKINLILDMNPSWMDISLNWSENVNSVFKIKRSLPTQE</sequence>
<accession>A0A918JXF7</accession>